<dbReference type="EMBL" id="QXFV01000138">
    <property type="protein sequence ID" value="KAE9048983.1"/>
    <property type="molecule type" value="Genomic_DNA"/>
</dbReference>
<dbReference type="OrthoDB" id="88476at2759"/>
<reference evidence="4 6" key="1">
    <citation type="submission" date="2018-09" db="EMBL/GenBank/DDBJ databases">
        <title>Genomic investigation of the strawberry pathogen Phytophthora fragariae indicates pathogenicity is determined by transcriptional variation in three key races.</title>
        <authorList>
            <person name="Adams T.M."/>
            <person name="Armitage A.D."/>
            <person name="Sobczyk M.K."/>
            <person name="Bates H.J."/>
            <person name="Dunwell J.M."/>
            <person name="Nellist C.F."/>
            <person name="Harrison R.J."/>
        </authorList>
    </citation>
    <scope>NUCLEOTIDE SEQUENCE [LARGE SCALE GENOMIC DNA]</scope>
    <source>
        <strain evidence="2 4">SCRP249</strain>
        <strain evidence="1 6">SCRP324</strain>
        <strain evidence="3 5">SCRP333</strain>
    </source>
</reference>
<protein>
    <recommendedName>
        <fullName evidence="7">Ankyrin repeat domain-containing protein</fullName>
    </recommendedName>
</protein>
<dbReference type="PANTHER" id="PTHR46586">
    <property type="entry name" value="ANKYRIN REPEAT-CONTAINING PROTEIN"/>
    <property type="match status" value="1"/>
</dbReference>
<name>A0A6A3LRZ0_9STRA</name>
<dbReference type="InterPro" id="IPR052050">
    <property type="entry name" value="SecEffector_AnkRepeat"/>
</dbReference>
<dbReference type="Pfam" id="PF13637">
    <property type="entry name" value="Ank_4"/>
    <property type="match status" value="3"/>
</dbReference>
<dbReference type="SUPFAM" id="SSF48403">
    <property type="entry name" value="Ankyrin repeat"/>
    <property type="match status" value="1"/>
</dbReference>
<evidence type="ECO:0000313" key="6">
    <source>
        <dbReference type="Proteomes" id="UP000435112"/>
    </source>
</evidence>
<dbReference type="PANTHER" id="PTHR46586:SF3">
    <property type="entry name" value="ANKYRIN REPEAT-CONTAINING PROTEIN"/>
    <property type="match status" value="1"/>
</dbReference>
<comment type="caution">
    <text evidence="1">The sequence shown here is derived from an EMBL/GenBank/DDBJ whole genome shotgun (WGS) entry which is preliminary data.</text>
</comment>
<dbReference type="Gene3D" id="1.25.40.20">
    <property type="entry name" value="Ankyrin repeat-containing domain"/>
    <property type="match status" value="1"/>
</dbReference>
<dbReference type="Proteomes" id="UP000429607">
    <property type="component" value="Unassembled WGS sequence"/>
</dbReference>
<evidence type="ECO:0000313" key="4">
    <source>
        <dbReference type="Proteomes" id="UP000429607"/>
    </source>
</evidence>
<dbReference type="Proteomes" id="UP000435112">
    <property type="component" value="Unassembled WGS sequence"/>
</dbReference>
<evidence type="ECO:0000313" key="5">
    <source>
        <dbReference type="Proteomes" id="UP000434957"/>
    </source>
</evidence>
<evidence type="ECO:0000313" key="2">
    <source>
        <dbReference type="EMBL" id="KAE9048983.1"/>
    </source>
</evidence>
<dbReference type="EMBL" id="QXFT01000135">
    <property type="protein sequence ID" value="KAE9353613.1"/>
    <property type="molecule type" value="Genomic_DNA"/>
</dbReference>
<organism evidence="1 6">
    <name type="scientific">Phytophthora rubi</name>
    <dbReference type="NCBI Taxonomy" id="129364"/>
    <lineage>
        <taxon>Eukaryota</taxon>
        <taxon>Sar</taxon>
        <taxon>Stramenopiles</taxon>
        <taxon>Oomycota</taxon>
        <taxon>Peronosporomycetes</taxon>
        <taxon>Peronosporales</taxon>
        <taxon>Peronosporaceae</taxon>
        <taxon>Phytophthora</taxon>
    </lineage>
</organism>
<dbReference type="InterPro" id="IPR036770">
    <property type="entry name" value="Ankyrin_rpt-contain_sf"/>
</dbReference>
<evidence type="ECO:0008006" key="7">
    <source>
        <dbReference type="Google" id="ProtNLM"/>
    </source>
</evidence>
<accession>A0A6A3LRZ0</accession>
<dbReference type="AlphaFoldDB" id="A0A6A3LRZ0"/>
<evidence type="ECO:0000313" key="3">
    <source>
        <dbReference type="EMBL" id="KAE9353613.1"/>
    </source>
</evidence>
<dbReference type="InterPro" id="IPR002110">
    <property type="entry name" value="Ankyrin_rpt"/>
</dbReference>
<keyword evidence="5" id="KW-1185">Reference proteome</keyword>
<gene>
    <name evidence="2" type="ORF">PR001_g3612</name>
    <name evidence="1" type="ORF">PR002_g12922</name>
    <name evidence="3" type="ORF">PR003_g3779</name>
</gene>
<dbReference type="EMBL" id="QXFU01000833">
    <property type="protein sequence ID" value="KAE9019044.1"/>
    <property type="molecule type" value="Genomic_DNA"/>
</dbReference>
<sequence>MVKWFFDRFSGLEVPSEVATKAAGKGHLPVLQFLLEHDEGRDYQHEQVEVELEEDSWTDSVPVMPESWRGPGNVVRWGGHATREAVRGKHFDTVRWLQLHTPYVNDEVELAGILRVAANGGSVAFAETMLPQGAVVVNYLLDTTQSDGVQWLLDNKYIKRFQSKSASTFPTLAREGNLDLMQQVARLHDKKRLTRDWIDKWEWAMEIAARRGDLSMVKWMVEHRTGREVLKRVKDNNVFVMTDMPRSAAEGGHIGVLENLFEQGWEDEYASTLESAAAGGHLECVKWLLEHAPPYGHDHSAESAVVKAAENGHLGILQFFHEFETLPVKSNETRSKRRRLDQSIEWWSLSNEAMDKAAAKGRLEVLKWIRANRYDGCSKNAMDDAARNGHLDVLKWLQLNTTAGCTTRAMDTAAYKGHLEVCKWLHANRSEGCTPEALKYAIGNGHLRVAYWLRSLERYPFNKFPENNRLWHYPANSFDVVLFLQANYPQFFTPEFARGTKSDIARGNTRQSDLLVVQWLDEKYPGAPTERGQGVFWPLM</sequence>
<dbReference type="Proteomes" id="UP000434957">
    <property type="component" value="Unassembled WGS sequence"/>
</dbReference>
<evidence type="ECO:0000313" key="1">
    <source>
        <dbReference type="EMBL" id="KAE9019044.1"/>
    </source>
</evidence>
<proteinExistence type="predicted"/>